<keyword evidence="2" id="KW-1185">Reference proteome</keyword>
<evidence type="ECO:0008006" key="3">
    <source>
        <dbReference type="Google" id="ProtNLM"/>
    </source>
</evidence>
<name>A0A397SBN9_9GLOM</name>
<protein>
    <recommendedName>
        <fullName evidence="3">Reverse transcriptase domain-containing protein</fullName>
    </recommendedName>
</protein>
<dbReference type="OrthoDB" id="2445125at2759"/>
<dbReference type="EMBL" id="QKYT01000800">
    <property type="protein sequence ID" value="RIA81427.1"/>
    <property type="molecule type" value="Genomic_DNA"/>
</dbReference>
<reference evidence="1 2" key="1">
    <citation type="submission" date="2018-06" db="EMBL/GenBank/DDBJ databases">
        <title>Comparative genomics reveals the genomic features of Rhizophagus irregularis, R. cerebriforme, R. diaphanum and Gigaspora rosea, and their symbiotic lifestyle signature.</title>
        <authorList>
            <person name="Morin E."/>
            <person name="San Clemente H."/>
            <person name="Chen E.C.H."/>
            <person name="De La Providencia I."/>
            <person name="Hainaut M."/>
            <person name="Kuo A."/>
            <person name="Kohler A."/>
            <person name="Murat C."/>
            <person name="Tang N."/>
            <person name="Roy S."/>
            <person name="Loubradou J."/>
            <person name="Henrissat B."/>
            <person name="Grigoriev I.V."/>
            <person name="Corradi N."/>
            <person name="Roux C."/>
            <person name="Martin F.M."/>
        </authorList>
    </citation>
    <scope>NUCLEOTIDE SEQUENCE [LARGE SCALE GENOMIC DNA]</scope>
    <source>
        <strain evidence="1 2">DAOM 227022</strain>
    </source>
</reference>
<dbReference type="PANTHER" id="PTHR19446">
    <property type="entry name" value="REVERSE TRANSCRIPTASES"/>
    <property type="match status" value="1"/>
</dbReference>
<gene>
    <name evidence="1" type="ORF">C1645_837044</name>
</gene>
<accession>A0A397SBN9</accession>
<sequence>MINSILNRKPRRITLDYLTITHDDNTEELTLDPDLIEQHTINHFQNLGNITEDDHFPADSHHDLPGEWADIYTPKNHIQNEWFNSITNPITIKELQDTLSTLPNNKASGPSFITYEDIKHIDSYTKQFLVEFFNLMLTHHIYPNEWNDALLFPIPKPKDWNCQINNTRPIVLPHQTYNRTLQFEQSTKPMDRSSRPF</sequence>
<evidence type="ECO:0000313" key="2">
    <source>
        <dbReference type="Proteomes" id="UP000265703"/>
    </source>
</evidence>
<comment type="caution">
    <text evidence="1">The sequence shown here is derived from an EMBL/GenBank/DDBJ whole genome shotgun (WGS) entry which is preliminary data.</text>
</comment>
<evidence type="ECO:0000313" key="1">
    <source>
        <dbReference type="EMBL" id="RIA81427.1"/>
    </source>
</evidence>
<organism evidence="1 2">
    <name type="scientific">Glomus cerebriforme</name>
    <dbReference type="NCBI Taxonomy" id="658196"/>
    <lineage>
        <taxon>Eukaryota</taxon>
        <taxon>Fungi</taxon>
        <taxon>Fungi incertae sedis</taxon>
        <taxon>Mucoromycota</taxon>
        <taxon>Glomeromycotina</taxon>
        <taxon>Glomeromycetes</taxon>
        <taxon>Glomerales</taxon>
        <taxon>Glomeraceae</taxon>
        <taxon>Glomus</taxon>
    </lineage>
</organism>
<dbReference type="Proteomes" id="UP000265703">
    <property type="component" value="Unassembled WGS sequence"/>
</dbReference>
<proteinExistence type="predicted"/>
<dbReference type="AlphaFoldDB" id="A0A397SBN9"/>